<reference evidence="2 3" key="1">
    <citation type="submission" date="2019-10" db="EMBL/GenBank/DDBJ databases">
        <title>Draft Genome Assembly of Rhodococcus zopfii DSM44189.</title>
        <authorList>
            <person name="Sutton J.M."/>
            <person name="Akob D.M."/>
            <person name="Bushman T.J."/>
        </authorList>
    </citation>
    <scope>NUCLEOTIDE SEQUENCE [LARGE SCALE GENOMIC DNA]</scope>
    <source>
        <strain evidence="2 3">DSM 44189</strain>
    </source>
</reference>
<dbReference type="InterPro" id="IPR010273">
    <property type="entry name" value="DUF881"/>
</dbReference>
<dbReference type="PANTHER" id="PTHR37313">
    <property type="entry name" value="UPF0749 PROTEIN RV1825"/>
    <property type="match status" value="1"/>
</dbReference>
<comment type="caution">
    <text evidence="2">The sequence shown here is derived from an EMBL/GenBank/DDBJ whole genome shotgun (WGS) entry which is preliminary data.</text>
</comment>
<evidence type="ECO:0000256" key="1">
    <source>
        <dbReference type="ARBA" id="ARBA00009108"/>
    </source>
</evidence>
<sequence length="241" mass="25083">MSDGRIRMLAWGSAALAVCLVAGLLLGTTRGVSDGDELRASDSTRLSDLVRAAQVKVDELGVLRDDLAARVAALQNQAATTDDDVAGVLSTADALAEPAGLTARRGPGVTVTLTDAPRGPDGRYPTDAAPDDLVVHQQDVQSVLNALWAGGAEAIAMQDQRIVATSAPRCIGNTLLLHGRTYSPPYVITALGDRARLEAALAAEPGINVYKQYAARFGLGYTQQASDDLTVPAYTGSATVR</sequence>
<comment type="similarity">
    <text evidence="1">Belongs to the UPF0749 family.</text>
</comment>
<dbReference type="Gene3D" id="3.30.70.1880">
    <property type="entry name" value="Protein of unknown function DUF881"/>
    <property type="match status" value="1"/>
</dbReference>
<dbReference type="EMBL" id="WBMO01000005">
    <property type="protein sequence ID" value="MDV2477813.1"/>
    <property type="molecule type" value="Genomic_DNA"/>
</dbReference>
<protein>
    <submittedName>
        <fullName evidence="2">DUF881 domain-containing protein</fullName>
    </submittedName>
</protein>
<accession>A0ABU3WV83</accession>
<evidence type="ECO:0000313" key="3">
    <source>
        <dbReference type="Proteomes" id="UP001275440"/>
    </source>
</evidence>
<proteinExistence type="inferred from homology"/>
<evidence type="ECO:0000313" key="2">
    <source>
        <dbReference type="EMBL" id="MDV2477813.1"/>
    </source>
</evidence>
<dbReference type="Proteomes" id="UP001275440">
    <property type="component" value="Unassembled WGS sequence"/>
</dbReference>
<gene>
    <name evidence="2" type="ORF">F8M49_24865</name>
</gene>
<dbReference type="Pfam" id="PF05949">
    <property type="entry name" value="DUF881"/>
    <property type="match status" value="1"/>
</dbReference>
<dbReference type="PANTHER" id="PTHR37313:SF4">
    <property type="entry name" value="CONSERVED MEMBRANE PROTEIN-RELATED"/>
    <property type="match status" value="1"/>
</dbReference>
<name>A0ABU3WV83_9NOCA</name>
<organism evidence="2 3">
    <name type="scientific">Rhodococcus zopfii</name>
    <dbReference type="NCBI Taxonomy" id="43772"/>
    <lineage>
        <taxon>Bacteria</taxon>
        <taxon>Bacillati</taxon>
        <taxon>Actinomycetota</taxon>
        <taxon>Actinomycetes</taxon>
        <taxon>Mycobacteriales</taxon>
        <taxon>Nocardiaceae</taxon>
        <taxon>Rhodococcus</taxon>
    </lineage>
</organism>
<keyword evidence="3" id="KW-1185">Reference proteome</keyword>